<reference evidence="2 3" key="1">
    <citation type="journal article" date="2002" name="Appl. Environ. Microbiol.">
        <title>Genomic sequence and evolution of marine cyanophage P60: a new insight on lytic and lysogenic phages.</title>
        <authorList>
            <person name="Chen F."/>
            <person name="Lu J."/>
        </authorList>
    </citation>
    <scope>NUCLEOTIDE SEQUENCE</scope>
</reference>
<feature type="region of interest" description="Disordered" evidence="1">
    <location>
        <begin position="109"/>
        <end position="319"/>
    </location>
</feature>
<dbReference type="InterPro" id="IPR050149">
    <property type="entry name" value="Collagen_superfamily"/>
</dbReference>
<dbReference type="Gene3D" id="1.20.5.320">
    <property type="entry name" value="6-Phosphogluconate Dehydrogenase, domain 3"/>
    <property type="match status" value="1"/>
</dbReference>
<feature type="compositionally biased region" description="Low complexity" evidence="1">
    <location>
        <begin position="271"/>
        <end position="302"/>
    </location>
</feature>
<protein>
    <recommendedName>
        <fullName evidence="4">Collagen triple helix repeat containing protein</fullName>
    </recommendedName>
</protein>
<organism evidence="2 3">
    <name type="scientific">Synechococcus phage P60</name>
    <dbReference type="NCBI Taxonomy" id="2905923"/>
    <lineage>
        <taxon>Viruses</taxon>
        <taxon>Duplodnaviria</taxon>
        <taxon>Heunggongvirae</taxon>
        <taxon>Uroviricota</taxon>
        <taxon>Caudoviricetes</taxon>
        <taxon>Autographivirales</taxon>
        <taxon>Tiilvirus</taxon>
        <taxon>Tiilvirus P60</taxon>
    </lineage>
</organism>
<dbReference type="Proteomes" id="UP000001761">
    <property type="component" value="Segment"/>
</dbReference>
<accession>L0CQP2</accession>
<feature type="compositionally biased region" description="Low complexity" evidence="1">
    <location>
        <begin position="238"/>
        <end position="262"/>
    </location>
</feature>
<dbReference type="PANTHER" id="PTHR24023:SF1082">
    <property type="entry name" value="COLLAGEN TRIPLE HELIX REPEAT"/>
    <property type="match status" value="1"/>
</dbReference>
<dbReference type="InterPro" id="IPR008160">
    <property type="entry name" value="Collagen"/>
</dbReference>
<dbReference type="RefSeq" id="YP_009173819.1">
    <property type="nucleotide sequence ID" value="NC_003390.2"/>
</dbReference>
<evidence type="ECO:0000313" key="2">
    <source>
        <dbReference type="EMBL" id="AGA17900.1"/>
    </source>
</evidence>
<evidence type="ECO:0000313" key="3">
    <source>
        <dbReference type="Proteomes" id="UP000001761"/>
    </source>
</evidence>
<proteinExistence type="predicted"/>
<feature type="compositionally biased region" description="Low complexity" evidence="1">
    <location>
        <begin position="117"/>
        <end position="189"/>
    </location>
</feature>
<feature type="region of interest" description="Disordered" evidence="1">
    <location>
        <begin position="53"/>
        <end position="72"/>
    </location>
</feature>
<feature type="compositionally biased region" description="Low complexity" evidence="1">
    <location>
        <begin position="53"/>
        <end position="67"/>
    </location>
</feature>
<dbReference type="GeneID" id="26066771"/>
<name>L0CQP2_9CAUD</name>
<dbReference type="GO" id="GO:0031012">
    <property type="term" value="C:extracellular matrix"/>
    <property type="evidence" value="ECO:0007669"/>
    <property type="project" value="TreeGrafter"/>
</dbReference>
<sequence>MAFPLNPTPGDTTTLDGRYWTYSGDVESWWYWGVDSNTGAHIKIYANSITNATGAPGPQGPPGADGADGVDGVDGLGWTGGSYDPLTGVVTFTSDDGLGFVTGDLRGADGADGVDGVDGAVGPQGPEGPQGLQGDTGPQGPQGLQGEQGLQGPQGLPGADGADGAQGPQGIQGEQGLQGPQGLPGADGADSTVPGPQGPKGDKGDTGDAGPQGPKGDTGDAGPQGLKGDPGNDGADGATGPEGPQGPQGNPGADGADGAQGPKGDKGDTGDPGAQGPQGNPGDQGPQGNPGADGADGAIGPEGPQGPQGPEGPEGPMSTAALTVDINSDIASASRAIIYAPGSNGQASLKYNGSFLINPLNGTLTAPTFIGDLTGDVSVATISSSGSNIGVTPTGNLTMTVGNHIIVGAGNQLRLLKKDGSNRVALNMENITANRTVSFPDKGGTIAMTSDLGSGFTPAFITVTNSTAQSIQDTMQDVVFNSTEVSQGMTLTGGKVRIDTAGTYVIHVIWYGYQTSGNNRMDIQTILQLNGSTIANSRLATYTRDSTYDTGGCGGSTIGTFSVNDLISLQCQKTPNVLGSIQARLSLHRIA</sequence>
<dbReference type="PANTHER" id="PTHR24023">
    <property type="entry name" value="COLLAGEN ALPHA"/>
    <property type="match status" value="1"/>
</dbReference>
<gene>
    <name evidence="2" type="ORF">P60_gp48</name>
</gene>
<dbReference type="KEGG" id="vg:26066771"/>
<keyword evidence="3" id="KW-1185">Reference proteome</keyword>
<dbReference type="Pfam" id="PF01391">
    <property type="entry name" value="Collagen"/>
    <property type="match status" value="3"/>
</dbReference>
<evidence type="ECO:0008006" key="4">
    <source>
        <dbReference type="Google" id="ProtNLM"/>
    </source>
</evidence>
<dbReference type="OrthoDB" id="20676at10239"/>
<dbReference type="EMBL" id="AF338467">
    <property type="protein sequence ID" value="AGA17900.1"/>
    <property type="molecule type" value="Genomic_DNA"/>
</dbReference>
<evidence type="ECO:0000256" key="1">
    <source>
        <dbReference type="SAM" id="MobiDB-lite"/>
    </source>
</evidence>
<dbReference type="GO" id="GO:0005615">
    <property type="term" value="C:extracellular space"/>
    <property type="evidence" value="ECO:0007669"/>
    <property type="project" value="TreeGrafter"/>
</dbReference>